<protein>
    <submittedName>
        <fullName evidence="1">Uncharacterized protein</fullName>
    </submittedName>
</protein>
<comment type="caution">
    <text evidence="1">The sequence shown here is derived from an EMBL/GenBank/DDBJ whole genome shotgun (WGS) entry which is preliminary data.</text>
</comment>
<dbReference type="SUPFAM" id="SSF52047">
    <property type="entry name" value="RNI-like"/>
    <property type="match status" value="1"/>
</dbReference>
<keyword evidence="2" id="KW-1185">Reference proteome</keyword>
<accession>A0A8J8T6I5</accession>
<dbReference type="Proteomes" id="UP000785679">
    <property type="component" value="Unassembled WGS sequence"/>
</dbReference>
<reference evidence="1" key="1">
    <citation type="submission" date="2019-06" db="EMBL/GenBank/DDBJ databases">
        <authorList>
            <person name="Zheng W."/>
        </authorList>
    </citation>
    <scope>NUCLEOTIDE SEQUENCE</scope>
    <source>
        <strain evidence="1">QDHG01</strain>
    </source>
</reference>
<gene>
    <name evidence="1" type="ORF">FGO68_gene4069</name>
</gene>
<dbReference type="EMBL" id="RRYP01003931">
    <property type="protein sequence ID" value="TNV83331.1"/>
    <property type="molecule type" value="Genomic_DNA"/>
</dbReference>
<dbReference type="AlphaFoldDB" id="A0A8J8T6I5"/>
<organism evidence="1 2">
    <name type="scientific">Halteria grandinella</name>
    <dbReference type="NCBI Taxonomy" id="5974"/>
    <lineage>
        <taxon>Eukaryota</taxon>
        <taxon>Sar</taxon>
        <taxon>Alveolata</taxon>
        <taxon>Ciliophora</taxon>
        <taxon>Intramacronucleata</taxon>
        <taxon>Spirotrichea</taxon>
        <taxon>Stichotrichia</taxon>
        <taxon>Sporadotrichida</taxon>
        <taxon>Halteriidae</taxon>
        <taxon>Halteria</taxon>
    </lineage>
</organism>
<dbReference type="InterPro" id="IPR032675">
    <property type="entry name" value="LRR_dom_sf"/>
</dbReference>
<evidence type="ECO:0000313" key="2">
    <source>
        <dbReference type="Proteomes" id="UP000785679"/>
    </source>
</evidence>
<dbReference type="Gene3D" id="3.80.10.10">
    <property type="entry name" value="Ribonuclease Inhibitor"/>
    <property type="match status" value="1"/>
</dbReference>
<sequence>MMPKSIQQAQFEISKESIGDEANLCDFVYNGFLGSQPFKNILINSDFEQDCFKVLADPEFVTEEMTIYNKETDRFGINALKNCRNLIKLSLNGMCQGLDQRLETENLRLEQFEVNRIFSLDSANDTLIGEVLSKCIYTLTTLRLQNCSKFSLFALRDSKILKQLKIVDCNEIEGKEVIATLSNLEELDTNDLSIIQAVKAITTLKRLTINSKYNSSYSDVIPPSVKSVYLTEEIEFQSVFELLEKNIQIREVTISMFSQGYQVALLQHTFKHVKFTYLYSSGYECEDSPDPFTFRQAFNLVNPKIQQPVSPSNPDHRLYELLVQRLKNPKHIYEPYLLALCALRDSETLMRVNQVFAHFDQRMLHLIETFSEFEQCLKKLETYKGFKSYSKNYITYFDDVFECQMVYNFNDEYLRIIVSSYDEAFELGGNVEETITRIKIMSDQERFEIAQDRDRYFDLCRANWQQNNVPFLSKNKTESAVCIE</sequence>
<name>A0A8J8T6I5_HALGN</name>
<proteinExistence type="predicted"/>
<evidence type="ECO:0000313" key="1">
    <source>
        <dbReference type="EMBL" id="TNV83331.1"/>
    </source>
</evidence>